<evidence type="ECO:0000313" key="5">
    <source>
        <dbReference type="Proteomes" id="UP000463951"/>
    </source>
</evidence>
<dbReference type="Gene3D" id="3.40.50.720">
    <property type="entry name" value="NAD(P)-binding Rossmann-like Domain"/>
    <property type="match status" value="1"/>
</dbReference>
<dbReference type="GO" id="GO:0006635">
    <property type="term" value="P:fatty acid beta-oxidation"/>
    <property type="evidence" value="ECO:0007669"/>
    <property type="project" value="TreeGrafter"/>
</dbReference>
<proteinExistence type="inferred from homology"/>
<dbReference type="PANTHER" id="PTHR48075:SF9">
    <property type="entry name" value="3-HYDROXYBUTYRYL-COA DEHYDROGENASE"/>
    <property type="match status" value="1"/>
</dbReference>
<reference evidence="4 5" key="1">
    <citation type="journal article" date="2020" name="Int. J. Syst. Evol. Microbiol.">
        <title>Reclassification of Streptomyces castelarensis and Streptomyces sporoclivatus as later heterotypic synonyms of Streptomyces antimycoticus.</title>
        <authorList>
            <person name="Komaki H."/>
            <person name="Tamura T."/>
        </authorList>
    </citation>
    <scope>NUCLEOTIDE SEQUENCE [LARGE SCALE GENOMIC DNA]</scope>
    <source>
        <strain evidence="4 5">NBRC 100767</strain>
    </source>
</reference>
<dbReference type="EMBL" id="AP019620">
    <property type="protein sequence ID" value="BBJ47068.1"/>
    <property type="molecule type" value="Genomic_DNA"/>
</dbReference>
<evidence type="ECO:0000256" key="1">
    <source>
        <dbReference type="ARBA" id="ARBA00009463"/>
    </source>
</evidence>
<feature type="region of interest" description="Disordered" evidence="2">
    <location>
        <begin position="1"/>
        <end position="49"/>
    </location>
</feature>
<sequence>MRPRRARRLRRRVRRQHHDRKPHPYRDLAAPGGRPSQLTEEEADTALARPRLTTGREDFADRDLVIEAVAERKEVKTSAFATLDKAVRRPAAILASNTSSIPLMRLGTATNRPAHVIGFHAYHRSK</sequence>
<dbReference type="Pfam" id="PF02737">
    <property type="entry name" value="3HCDH_N"/>
    <property type="match status" value="1"/>
</dbReference>
<dbReference type="SUPFAM" id="SSF51735">
    <property type="entry name" value="NAD(P)-binding Rossmann-fold domains"/>
    <property type="match status" value="1"/>
</dbReference>
<dbReference type="GO" id="GO:0070403">
    <property type="term" value="F:NAD+ binding"/>
    <property type="evidence" value="ECO:0007669"/>
    <property type="project" value="InterPro"/>
</dbReference>
<accession>A0A499V3V0</accession>
<name>A0A499V3V0_9ACTN</name>
<feature type="domain" description="3-hydroxyacyl-CoA dehydrogenase NAD binding" evidence="3">
    <location>
        <begin position="36"/>
        <end position="120"/>
    </location>
</feature>
<dbReference type="PANTHER" id="PTHR48075">
    <property type="entry name" value="3-HYDROXYACYL-COA DEHYDROGENASE FAMILY PROTEIN"/>
    <property type="match status" value="1"/>
</dbReference>
<protein>
    <recommendedName>
        <fullName evidence="3">3-hydroxyacyl-CoA dehydrogenase NAD binding domain-containing protein</fullName>
    </recommendedName>
</protein>
<feature type="compositionally biased region" description="Basic residues" evidence="2">
    <location>
        <begin position="1"/>
        <end position="23"/>
    </location>
</feature>
<evidence type="ECO:0000256" key="2">
    <source>
        <dbReference type="SAM" id="MobiDB-lite"/>
    </source>
</evidence>
<gene>
    <name evidence="4" type="ORF">SSPO_097860</name>
</gene>
<organism evidence="4 5">
    <name type="scientific">Streptomyces antimycoticus</name>
    <dbReference type="NCBI Taxonomy" id="68175"/>
    <lineage>
        <taxon>Bacteria</taxon>
        <taxon>Bacillati</taxon>
        <taxon>Actinomycetota</taxon>
        <taxon>Actinomycetes</taxon>
        <taxon>Kitasatosporales</taxon>
        <taxon>Streptomycetaceae</taxon>
        <taxon>Streptomyces</taxon>
        <taxon>Streptomyces violaceusniger group</taxon>
    </lineage>
</organism>
<dbReference type="AlphaFoldDB" id="A0A499V3V0"/>
<dbReference type="InterPro" id="IPR006176">
    <property type="entry name" value="3-OHacyl-CoA_DH_NAD-bd"/>
</dbReference>
<dbReference type="InterPro" id="IPR036291">
    <property type="entry name" value="NAD(P)-bd_dom_sf"/>
</dbReference>
<evidence type="ECO:0000259" key="3">
    <source>
        <dbReference type="Pfam" id="PF02737"/>
    </source>
</evidence>
<dbReference type="GO" id="GO:0008691">
    <property type="term" value="F:3-hydroxybutyryl-CoA dehydrogenase activity"/>
    <property type="evidence" value="ECO:0007669"/>
    <property type="project" value="TreeGrafter"/>
</dbReference>
<dbReference type="Proteomes" id="UP000463951">
    <property type="component" value="Chromosome"/>
</dbReference>
<evidence type="ECO:0000313" key="4">
    <source>
        <dbReference type="EMBL" id="BBJ47068.1"/>
    </source>
</evidence>
<comment type="similarity">
    <text evidence="1">Belongs to the 3-hydroxyacyl-CoA dehydrogenase family.</text>
</comment>